<dbReference type="PaxDb" id="3218-PP1S107_106V6.1"/>
<dbReference type="Proteomes" id="UP000006727">
    <property type="component" value="Chromosome 13"/>
</dbReference>
<evidence type="ECO:0000313" key="2">
    <source>
        <dbReference type="EnsemblPlants" id="Pp3c13_3090V3.1"/>
    </source>
</evidence>
<reference evidence="1 3" key="1">
    <citation type="journal article" date="2008" name="Science">
        <title>The Physcomitrella genome reveals evolutionary insights into the conquest of land by plants.</title>
        <authorList>
            <person name="Rensing S."/>
            <person name="Lang D."/>
            <person name="Zimmer A."/>
            <person name="Terry A."/>
            <person name="Salamov A."/>
            <person name="Shapiro H."/>
            <person name="Nishiyama T."/>
            <person name="Perroud P.-F."/>
            <person name="Lindquist E."/>
            <person name="Kamisugi Y."/>
            <person name="Tanahashi T."/>
            <person name="Sakakibara K."/>
            <person name="Fujita T."/>
            <person name="Oishi K."/>
            <person name="Shin-I T."/>
            <person name="Kuroki Y."/>
            <person name="Toyoda A."/>
            <person name="Suzuki Y."/>
            <person name="Hashimoto A."/>
            <person name="Yamaguchi K."/>
            <person name="Sugano A."/>
            <person name="Kohara Y."/>
            <person name="Fujiyama A."/>
            <person name="Anterola A."/>
            <person name="Aoki S."/>
            <person name="Ashton N."/>
            <person name="Barbazuk W.B."/>
            <person name="Barker E."/>
            <person name="Bennetzen J."/>
            <person name="Bezanilla M."/>
            <person name="Blankenship R."/>
            <person name="Cho S.H."/>
            <person name="Dutcher S."/>
            <person name="Estelle M."/>
            <person name="Fawcett J.A."/>
            <person name="Gundlach H."/>
            <person name="Hanada K."/>
            <person name="Heyl A."/>
            <person name="Hicks K.A."/>
            <person name="Hugh J."/>
            <person name="Lohr M."/>
            <person name="Mayer K."/>
            <person name="Melkozernov A."/>
            <person name="Murata T."/>
            <person name="Nelson D."/>
            <person name="Pils B."/>
            <person name="Prigge M."/>
            <person name="Reiss B."/>
            <person name="Renner T."/>
            <person name="Rombauts S."/>
            <person name="Rushton P."/>
            <person name="Sanderfoot A."/>
            <person name="Schween G."/>
            <person name="Shiu S.-H."/>
            <person name="Stueber K."/>
            <person name="Theodoulou F.L."/>
            <person name="Tu H."/>
            <person name="Van de Peer Y."/>
            <person name="Verrier P.J."/>
            <person name="Waters E."/>
            <person name="Wood A."/>
            <person name="Yang L."/>
            <person name="Cove D."/>
            <person name="Cuming A."/>
            <person name="Hasebe M."/>
            <person name="Lucas S."/>
            <person name="Mishler D.B."/>
            <person name="Reski R."/>
            <person name="Grigoriev I."/>
            <person name="Quatrano R.S."/>
            <person name="Boore J.L."/>
        </authorList>
    </citation>
    <scope>NUCLEOTIDE SEQUENCE [LARGE SCALE GENOMIC DNA]</scope>
    <source>
        <strain evidence="2 3">cv. Gransden 2004</strain>
    </source>
</reference>
<dbReference type="EMBL" id="ABEU02000013">
    <property type="protein sequence ID" value="PNR42077.1"/>
    <property type="molecule type" value="Genomic_DNA"/>
</dbReference>
<dbReference type="AlphaFoldDB" id="A0A2K1JKL6"/>
<evidence type="ECO:0000313" key="3">
    <source>
        <dbReference type="Proteomes" id="UP000006727"/>
    </source>
</evidence>
<proteinExistence type="predicted"/>
<keyword evidence="3" id="KW-1185">Reference proteome</keyword>
<organism evidence="1">
    <name type="scientific">Physcomitrium patens</name>
    <name type="common">Spreading-leaved earth moss</name>
    <name type="synonym">Physcomitrella patens</name>
    <dbReference type="NCBI Taxonomy" id="3218"/>
    <lineage>
        <taxon>Eukaryota</taxon>
        <taxon>Viridiplantae</taxon>
        <taxon>Streptophyta</taxon>
        <taxon>Embryophyta</taxon>
        <taxon>Bryophyta</taxon>
        <taxon>Bryophytina</taxon>
        <taxon>Bryopsida</taxon>
        <taxon>Funariidae</taxon>
        <taxon>Funariales</taxon>
        <taxon>Funariaceae</taxon>
        <taxon>Physcomitrium</taxon>
    </lineage>
</organism>
<name>A0A2K1JKL6_PHYPA</name>
<sequence length="60" mass="7282">MECSRQSRDEHLRDKKAVVICYWQDLHCLTRQTCTIHSMSRKFMNVFPRERDGPREGGWR</sequence>
<evidence type="ECO:0000313" key="1">
    <source>
        <dbReference type="EMBL" id="PNR42077.1"/>
    </source>
</evidence>
<gene>
    <name evidence="1" type="ORF">PHYPA_016906</name>
</gene>
<dbReference type="EnsemblPlants" id="Pp3c13_3090V3.1">
    <property type="protein sequence ID" value="Pp3c13_3090V3.1"/>
    <property type="gene ID" value="Pp3c13_3090"/>
</dbReference>
<accession>A0A2K1JKL6</accession>
<protein>
    <submittedName>
        <fullName evidence="1 2">Uncharacterized protein</fullName>
    </submittedName>
</protein>
<dbReference type="InParanoid" id="A0A2K1JKL6"/>
<reference evidence="1 3" key="2">
    <citation type="journal article" date="2018" name="Plant J.">
        <title>The Physcomitrella patens chromosome-scale assembly reveals moss genome structure and evolution.</title>
        <authorList>
            <person name="Lang D."/>
            <person name="Ullrich K.K."/>
            <person name="Murat F."/>
            <person name="Fuchs J."/>
            <person name="Jenkins J."/>
            <person name="Haas F.B."/>
            <person name="Piednoel M."/>
            <person name="Gundlach H."/>
            <person name="Van Bel M."/>
            <person name="Meyberg R."/>
            <person name="Vives C."/>
            <person name="Morata J."/>
            <person name="Symeonidi A."/>
            <person name="Hiss M."/>
            <person name="Muchero W."/>
            <person name="Kamisugi Y."/>
            <person name="Saleh O."/>
            <person name="Blanc G."/>
            <person name="Decker E.L."/>
            <person name="van Gessel N."/>
            <person name="Grimwood J."/>
            <person name="Hayes R.D."/>
            <person name="Graham S.W."/>
            <person name="Gunter L.E."/>
            <person name="McDaniel S.F."/>
            <person name="Hoernstein S.N.W."/>
            <person name="Larsson A."/>
            <person name="Li F.W."/>
            <person name="Perroud P.F."/>
            <person name="Phillips J."/>
            <person name="Ranjan P."/>
            <person name="Rokshar D.S."/>
            <person name="Rothfels C.J."/>
            <person name="Schneider L."/>
            <person name="Shu S."/>
            <person name="Stevenson D.W."/>
            <person name="Thummler F."/>
            <person name="Tillich M."/>
            <person name="Villarreal Aguilar J.C."/>
            <person name="Widiez T."/>
            <person name="Wong G.K."/>
            <person name="Wymore A."/>
            <person name="Zhang Y."/>
            <person name="Zimmer A.D."/>
            <person name="Quatrano R.S."/>
            <person name="Mayer K.F.X."/>
            <person name="Goodstein D."/>
            <person name="Casacuberta J.M."/>
            <person name="Vandepoele K."/>
            <person name="Reski R."/>
            <person name="Cuming A.C."/>
            <person name="Tuskan G.A."/>
            <person name="Maumus F."/>
            <person name="Salse J."/>
            <person name="Schmutz J."/>
            <person name="Rensing S.A."/>
        </authorList>
    </citation>
    <scope>NUCLEOTIDE SEQUENCE [LARGE SCALE GENOMIC DNA]</scope>
    <source>
        <strain evidence="2 3">cv. Gransden 2004</strain>
    </source>
</reference>
<dbReference type="Gramene" id="Pp3c13_3090V3.1">
    <property type="protein sequence ID" value="Pp3c13_3090V3.1"/>
    <property type="gene ID" value="Pp3c13_3090"/>
</dbReference>
<reference evidence="2" key="3">
    <citation type="submission" date="2020-12" db="UniProtKB">
        <authorList>
            <consortium name="EnsemblPlants"/>
        </authorList>
    </citation>
    <scope>IDENTIFICATION</scope>
</reference>